<evidence type="ECO:0000313" key="3">
    <source>
        <dbReference type="Proteomes" id="UP001595812"/>
    </source>
</evidence>
<proteinExistence type="predicted"/>
<accession>A0ABV8AGK2</accession>
<organism evidence="2 3">
    <name type="scientific">Winogradskyella maritima</name>
    <dbReference type="NCBI Taxonomy" id="1517766"/>
    <lineage>
        <taxon>Bacteria</taxon>
        <taxon>Pseudomonadati</taxon>
        <taxon>Bacteroidota</taxon>
        <taxon>Flavobacteriia</taxon>
        <taxon>Flavobacteriales</taxon>
        <taxon>Flavobacteriaceae</taxon>
        <taxon>Winogradskyella</taxon>
    </lineage>
</organism>
<gene>
    <name evidence="2" type="ORF">ACFOSX_00595</name>
</gene>
<sequence length="224" mass="26389">MKNTFNDLKLKKYKGFLFYFNDEIYDHLEKQLGPETLPKSLSNKVILLDNDGKQEVISERTNLLPIYSKQQTLDEILFELGSLSKEMPENLFITALRKYEAYLKFDLEWSIWMLSSLNVEQPINHNKLEKAFEVQFKAFQKHHFDVTDSFKLKPTHNLPKMSFPKALLKRLKINKDNPVYKIPNSKDDNRKSKEKATPKRNKNSLISDEEARQYLLKSVFDIGI</sequence>
<dbReference type="Proteomes" id="UP001595812">
    <property type="component" value="Unassembled WGS sequence"/>
</dbReference>
<name>A0ABV8AGK2_9FLAO</name>
<comment type="caution">
    <text evidence="2">The sequence shown here is derived from an EMBL/GenBank/DDBJ whole genome shotgun (WGS) entry which is preliminary data.</text>
</comment>
<reference evidence="3" key="1">
    <citation type="journal article" date="2019" name="Int. J. Syst. Evol. Microbiol.">
        <title>The Global Catalogue of Microorganisms (GCM) 10K type strain sequencing project: providing services to taxonomists for standard genome sequencing and annotation.</title>
        <authorList>
            <consortium name="The Broad Institute Genomics Platform"/>
            <consortium name="The Broad Institute Genome Sequencing Center for Infectious Disease"/>
            <person name="Wu L."/>
            <person name="Ma J."/>
        </authorList>
    </citation>
    <scope>NUCLEOTIDE SEQUENCE [LARGE SCALE GENOMIC DNA]</scope>
    <source>
        <strain evidence="3">CECT 8979</strain>
    </source>
</reference>
<protein>
    <submittedName>
        <fullName evidence="2">Uncharacterized protein</fullName>
    </submittedName>
</protein>
<keyword evidence="3" id="KW-1185">Reference proteome</keyword>
<feature type="compositionally biased region" description="Basic and acidic residues" evidence="1">
    <location>
        <begin position="184"/>
        <end position="197"/>
    </location>
</feature>
<evidence type="ECO:0000256" key="1">
    <source>
        <dbReference type="SAM" id="MobiDB-lite"/>
    </source>
</evidence>
<dbReference type="RefSeq" id="WP_386095955.1">
    <property type="nucleotide sequence ID" value="NZ_JBHSAT010000001.1"/>
</dbReference>
<feature type="region of interest" description="Disordered" evidence="1">
    <location>
        <begin position="178"/>
        <end position="204"/>
    </location>
</feature>
<dbReference type="EMBL" id="JBHSAT010000001">
    <property type="protein sequence ID" value="MFC3875714.1"/>
    <property type="molecule type" value="Genomic_DNA"/>
</dbReference>
<evidence type="ECO:0000313" key="2">
    <source>
        <dbReference type="EMBL" id="MFC3875714.1"/>
    </source>
</evidence>